<evidence type="ECO:0000313" key="11">
    <source>
        <dbReference type="EMBL" id="MFC1853293.1"/>
    </source>
</evidence>
<dbReference type="Pfam" id="PF11356">
    <property type="entry name" value="T2SSC"/>
    <property type="match status" value="1"/>
</dbReference>
<evidence type="ECO:0000256" key="4">
    <source>
        <dbReference type="ARBA" id="ARBA00022519"/>
    </source>
</evidence>
<keyword evidence="7 9" id="KW-1133">Transmembrane helix</keyword>
<dbReference type="NCBIfam" id="NF041515">
    <property type="entry name" value="GspC_delta"/>
    <property type="match status" value="1"/>
</dbReference>
<evidence type="ECO:0000256" key="1">
    <source>
        <dbReference type="ARBA" id="ARBA00004533"/>
    </source>
</evidence>
<evidence type="ECO:0000256" key="9">
    <source>
        <dbReference type="SAM" id="Phobius"/>
    </source>
</evidence>
<keyword evidence="6" id="KW-0653">Protein transport</keyword>
<comment type="subcellular location">
    <subcellularLocation>
        <location evidence="1">Cell inner membrane</location>
    </subcellularLocation>
</comment>
<evidence type="ECO:0000313" key="12">
    <source>
        <dbReference type="Proteomes" id="UP001594351"/>
    </source>
</evidence>
<organism evidence="11 12">
    <name type="scientific">candidate division CSSED10-310 bacterium</name>
    <dbReference type="NCBI Taxonomy" id="2855610"/>
    <lineage>
        <taxon>Bacteria</taxon>
        <taxon>Bacteria division CSSED10-310</taxon>
    </lineage>
</organism>
<name>A0ABV6Z4D1_UNCC1</name>
<dbReference type="InterPro" id="IPR024961">
    <property type="entry name" value="T2SS_GspC_N"/>
</dbReference>
<evidence type="ECO:0000256" key="7">
    <source>
        <dbReference type="ARBA" id="ARBA00022989"/>
    </source>
</evidence>
<dbReference type="SUPFAM" id="SSF50156">
    <property type="entry name" value="PDZ domain-like"/>
    <property type="match status" value="1"/>
</dbReference>
<accession>A0ABV6Z4D1</accession>
<keyword evidence="4" id="KW-0997">Cell inner membrane</keyword>
<dbReference type="Gene3D" id="2.30.42.10">
    <property type="match status" value="1"/>
</dbReference>
<keyword evidence="2" id="KW-0813">Transport</keyword>
<dbReference type="Proteomes" id="UP001594351">
    <property type="component" value="Unassembled WGS sequence"/>
</dbReference>
<keyword evidence="12" id="KW-1185">Reference proteome</keyword>
<evidence type="ECO:0000256" key="8">
    <source>
        <dbReference type="ARBA" id="ARBA00023136"/>
    </source>
</evidence>
<evidence type="ECO:0000256" key="2">
    <source>
        <dbReference type="ARBA" id="ARBA00022448"/>
    </source>
</evidence>
<dbReference type="Gene3D" id="2.30.30.830">
    <property type="match status" value="1"/>
</dbReference>
<sequence length="296" mass="33227">MRDLKVLLRLVNGVVIVLLAYLVAHIVLMEFETTLQSRSFTAKRVAVSPTSSKRTIPLSSYNPILTRNIFNSKESVQALFSHNERSNSRHSLTDTDSVILSATNTDFFLRGTLFTASENSLAVFELSDRQQIMVRTGAEITAGVTLAEVWTDRVIINRNGVKEEMEFYREEPPGKTSNYKSGTAGIRKRASNKYEIDKDTLSKSLENVNDIISKIALRPNMKDGACIGYEVRRIKEGSIFEDIGLLKGDILQSVNGMDLSNPEDAFRVYKSLIGETSFNIDLLRNGSRTTLNYEIR</sequence>
<protein>
    <submittedName>
        <fullName evidence="11">Type II secretion system protein GspC</fullName>
    </submittedName>
</protein>
<evidence type="ECO:0000259" key="10">
    <source>
        <dbReference type="Pfam" id="PF11356"/>
    </source>
</evidence>
<dbReference type="InterPro" id="IPR036034">
    <property type="entry name" value="PDZ_sf"/>
</dbReference>
<evidence type="ECO:0000256" key="3">
    <source>
        <dbReference type="ARBA" id="ARBA00022475"/>
    </source>
</evidence>
<gene>
    <name evidence="11" type="primary">gspC</name>
    <name evidence="11" type="ORF">ACFL27_24100</name>
</gene>
<feature type="transmembrane region" description="Helical" evidence="9">
    <location>
        <begin position="6"/>
        <end position="28"/>
    </location>
</feature>
<keyword evidence="3" id="KW-1003">Cell membrane</keyword>
<keyword evidence="8 9" id="KW-0472">Membrane</keyword>
<reference evidence="11 12" key="1">
    <citation type="submission" date="2024-09" db="EMBL/GenBank/DDBJ databases">
        <title>Laminarin stimulates single cell rates of sulfate reduction while oxygen inhibits transcriptomic activity in coastal marine sediment.</title>
        <authorList>
            <person name="Lindsay M."/>
            <person name="Orcutt B."/>
            <person name="Emerson D."/>
            <person name="Stepanauskas R."/>
            <person name="D'Angelo T."/>
        </authorList>
    </citation>
    <scope>NUCLEOTIDE SEQUENCE [LARGE SCALE GENOMIC DNA]</scope>
    <source>
        <strain evidence="11">SAG AM-311-K15</strain>
    </source>
</reference>
<evidence type="ECO:0000256" key="5">
    <source>
        <dbReference type="ARBA" id="ARBA00022692"/>
    </source>
</evidence>
<proteinExistence type="predicted"/>
<dbReference type="EMBL" id="JBHPBY010000466">
    <property type="protein sequence ID" value="MFC1853293.1"/>
    <property type="molecule type" value="Genomic_DNA"/>
</dbReference>
<feature type="domain" description="Type II secretion system protein GspC N-terminal" evidence="10">
    <location>
        <begin position="15"/>
        <end position="165"/>
    </location>
</feature>
<evidence type="ECO:0000256" key="6">
    <source>
        <dbReference type="ARBA" id="ARBA00022927"/>
    </source>
</evidence>
<keyword evidence="5 9" id="KW-0812">Transmembrane</keyword>
<comment type="caution">
    <text evidence="11">The sequence shown here is derived from an EMBL/GenBank/DDBJ whole genome shotgun (WGS) entry which is preliminary data.</text>
</comment>